<dbReference type="Proteomes" id="UP000016491">
    <property type="component" value="Unassembled WGS sequence"/>
</dbReference>
<accession>A0ABC9U370</accession>
<proteinExistence type="predicted"/>
<comment type="caution">
    <text evidence="1">The sequence shown here is derived from an EMBL/GenBank/DDBJ whole genome shotgun (WGS) entry which is preliminary data.</text>
</comment>
<evidence type="ECO:0000313" key="2">
    <source>
        <dbReference type="Proteomes" id="UP000016491"/>
    </source>
</evidence>
<dbReference type="EMBL" id="AWSU01000035">
    <property type="protein sequence ID" value="ERI80217.1"/>
    <property type="molecule type" value="Genomic_DNA"/>
</dbReference>
<reference evidence="1 2" key="1">
    <citation type="submission" date="2013-07" db="EMBL/GenBank/DDBJ databases">
        <authorList>
            <person name="Weinstock G."/>
            <person name="Sodergren E."/>
            <person name="Wylie T."/>
            <person name="Fulton L."/>
            <person name="Fulton R."/>
            <person name="Fronick C."/>
            <person name="O'Laughlin M."/>
            <person name="Godfrey J."/>
            <person name="Miner T."/>
            <person name="Herter B."/>
            <person name="Appelbaum E."/>
            <person name="Cordes M."/>
            <person name="Lek S."/>
            <person name="Wollam A."/>
            <person name="Pepin K.H."/>
            <person name="Palsikar V.B."/>
            <person name="Mitreva M."/>
            <person name="Wilson R.K."/>
        </authorList>
    </citation>
    <scope>NUCLEOTIDE SEQUENCE [LARGE SCALE GENOMIC DNA]</scope>
    <source>
        <strain evidence="1 2">ATCC 14940</strain>
    </source>
</reference>
<organism evidence="1 2">
    <name type="scientific">[Clostridium] symbiosum ATCC 14940</name>
    <dbReference type="NCBI Taxonomy" id="411472"/>
    <lineage>
        <taxon>Bacteria</taxon>
        <taxon>Bacillati</taxon>
        <taxon>Bacillota</taxon>
        <taxon>Clostridia</taxon>
        <taxon>Lachnospirales</taxon>
        <taxon>Lachnospiraceae</taxon>
        <taxon>Otoolea</taxon>
    </lineage>
</organism>
<dbReference type="AlphaFoldDB" id="A0ABC9U370"/>
<protein>
    <submittedName>
        <fullName evidence="1">Uncharacterized protein</fullName>
    </submittedName>
</protein>
<sequence>MVYLCRKSVQIERGQRYFLFIYHVILSKILVIHRNSSDSMNCYDESHSQI</sequence>
<evidence type="ECO:0000313" key="1">
    <source>
        <dbReference type="EMBL" id="ERI80217.1"/>
    </source>
</evidence>
<gene>
    <name evidence="1" type="ORF">CLOSYM_00421</name>
</gene>
<name>A0ABC9U370_CLOSY</name>